<keyword evidence="1" id="KW-0732">Signal</keyword>
<reference evidence="2" key="1">
    <citation type="submission" date="2008-01" db="EMBL/GenBank/DDBJ databases">
        <title>Complete sequence of Shewanella halifaxensis HAW-EB4.</title>
        <authorList>
            <consortium name="US DOE Joint Genome Institute"/>
            <person name="Copeland A."/>
            <person name="Lucas S."/>
            <person name="Lapidus A."/>
            <person name="Glavina del Rio T."/>
            <person name="Dalin E."/>
            <person name="Tice H."/>
            <person name="Bruce D."/>
            <person name="Goodwin L."/>
            <person name="Pitluck S."/>
            <person name="Sims D."/>
            <person name="Brettin T."/>
            <person name="Detter J.C."/>
            <person name="Han C."/>
            <person name="Kuske C.R."/>
            <person name="Schmutz J."/>
            <person name="Larimer F."/>
            <person name="Land M."/>
            <person name="Hauser L."/>
            <person name="Kyrpides N."/>
            <person name="Kim E."/>
            <person name="Zhao J.-S."/>
            <person name="Richardson P."/>
        </authorList>
    </citation>
    <scope>NUCLEOTIDE SEQUENCE [LARGE SCALE GENOMIC DNA]</scope>
    <source>
        <strain evidence="2">HAW-EB4</strain>
    </source>
</reference>
<protein>
    <recommendedName>
        <fullName evidence="4">Salt-induced outer membrane protein</fullName>
    </recommendedName>
</protein>
<dbReference type="InterPro" id="IPR007433">
    <property type="entry name" value="DUF481"/>
</dbReference>
<dbReference type="KEGG" id="shl:Shal_3676"/>
<dbReference type="HOGENOM" id="CLU_058997_5_1_6"/>
<evidence type="ECO:0008006" key="4">
    <source>
        <dbReference type="Google" id="ProtNLM"/>
    </source>
</evidence>
<dbReference type="AlphaFoldDB" id="B0TUV0"/>
<feature type="chain" id="PRO_5002756801" description="Salt-induced outer membrane protein" evidence="1">
    <location>
        <begin position="37"/>
        <end position="264"/>
    </location>
</feature>
<accession>B0TUV0</accession>
<dbReference type="EMBL" id="CP000931">
    <property type="protein sequence ID" value="ABZ78217.1"/>
    <property type="molecule type" value="Genomic_DNA"/>
</dbReference>
<evidence type="ECO:0000313" key="3">
    <source>
        <dbReference type="Proteomes" id="UP000001317"/>
    </source>
</evidence>
<keyword evidence="3" id="KW-1185">Reference proteome</keyword>
<organism evidence="2 3">
    <name type="scientific">Shewanella halifaxensis (strain HAW-EB4)</name>
    <dbReference type="NCBI Taxonomy" id="458817"/>
    <lineage>
        <taxon>Bacteria</taxon>
        <taxon>Pseudomonadati</taxon>
        <taxon>Pseudomonadota</taxon>
        <taxon>Gammaproteobacteria</taxon>
        <taxon>Alteromonadales</taxon>
        <taxon>Shewanellaceae</taxon>
        <taxon>Shewanella</taxon>
    </lineage>
</organism>
<dbReference type="Proteomes" id="UP000001317">
    <property type="component" value="Chromosome"/>
</dbReference>
<name>B0TUV0_SHEHH</name>
<dbReference type="eggNOG" id="COG3137">
    <property type="taxonomic scope" value="Bacteria"/>
</dbReference>
<dbReference type="STRING" id="458817.Shal_3676"/>
<sequence>MSLRQNNPLKTTPRIRIMLKTLFVVIALMFSQAAFALVPPDYQEPPSDLTAEIEAGFQLNTGNTESSSFNGRTKLVYDTNQTRQEGTVKAYFAADNEKTTAEKYDLQVQSNYKVNGGYFFGRGDFTWDQFGSYTRIATISGGYGFDAVSTSKTKLSLEVGPGYRYNLPIATDDAPIPKSSKDVILRTAAKFEMKLQEYTSLNADLTAETGEDNNTLTLDMSYKNTLFQDWAFKIGMNVKYTQVVPEGSKQTDTITTFNLLYTFQ</sequence>
<proteinExistence type="predicted"/>
<feature type="signal peptide" evidence="1">
    <location>
        <begin position="1"/>
        <end position="36"/>
    </location>
</feature>
<evidence type="ECO:0000313" key="2">
    <source>
        <dbReference type="EMBL" id="ABZ78217.1"/>
    </source>
</evidence>
<evidence type="ECO:0000256" key="1">
    <source>
        <dbReference type="SAM" id="SignalP"/>
    </source>
</evidence>
<dbReference type="Pfam" id="PF04338">
    <property type="entry name" value="DUF481"/>
    <property type="match status" value="1"/>
</dbReference>
<gene>
    <name evidence="2" type="ordered locus">Shal_3676</name>
</gene>